<dbReference type="HOGENOM" id="CLU_070045_0_0_9"/>
<dbReference type="RefSeq" id="WP_015924619.1">
    <property type="nucleotide sequence ID" value="NC_011898.1"/>
</dbReference>
<feature type="transmembrane region" description="Helical" evidence="1">
    <location>
        <begin position="80"/>
        <end position="102"/>
    </location>
</feature>
<dbReference type="EMBL" id="CP001348">
    <property type="protein sequence ID" value="ACL75463.1"/>
    <property type="molecule type" value="Genomic_DNA"/>
</dbReference>
<keyword evidence="1" id="KW-0472">Membrane</keyword>
<dbReference type="KEGG" id="cce:Ccel_1104"/>
<feature type="transmembrane region" description="Helical" evidence="1">
    <location>
        <begin position="114"/>
        <end position="139"/>
    </location>
</feature>
<dbReference type="Proteomes" id="UP000001349">
    <property type="component" value="Chromosome"/>
</dbReference>
<evidence type="ECO:0000313" key="2">
    <source>
        <dbReference type="EMBL" id="ACL75463.1"/>
    </source>
</evidence>
<feature type="transmembrane region" description="Helical" evidence="1">
    <location>
        <begin position="218"/>
        <end position="236"/>
    </location>
</feature>
<dbReference type="Pfam" id="PF22564">
    <property type="entry name" value="HAAS"/>
    <property type="match status" value="1"/>
</dbReference>
<keyword evidence="3" id="KW-1185">Reference proteome</keyword>
<keyword evidence="1" id="KW-0812">Transmembrane</keyword>
<feature type="transmembrane region" description="Helical" evidence="1">
    <location>
        <begin position="243"/>
        <end position="266"/>
    </location>
</feature>
<dbReference type="STRING" id="394503.Ccel_1104"/>
<proteinExistence type="predicted"/>
<dbReference type="AlphaFoldDB" id="B8HZW3"/>
<feature type="transmembrane region" description="Helical" evidence="1">
    <location>
        <begin position="299"/>
        <end position="319"/>
    </location>
</feature>
<sequence>MEMIDRYIYAVTQHLPENIREDVSKELRSNIQDMLPEDASNDQIREVLEELGNPIKLAVEYNPKSRYLIGPSIYNQYITILKLVTGIAALTMGCIAIFTWLFNPVDVQKTASVIANIISAFFEGALQGAFWVTLVFVIMERSGVHEGNSPFTKKKWTLKDLPDIPDYGKKKISRVSTTAEIFFTVIVTVVLIFRPGVIGVSLNGSQFVPILNADRLNTYIIGIVLFGVVSLGILVWKTIYPYWIIPLAAANAGFNIATAVFMLFMVRDRHMVNGEFLNLLESLTKLTLPQVTLIWQRGLWVFAAVIIMIAICDSIAGVFKCKR</sequence>
<feature type="transmembrane region" description="Helical" evidence="1">
    <location>
        <begin position="179"/>
        <end position="198"/>
    </location>
</feature>
<gene>
    <name evidence="2" type="ordered locus">Ccel_1104</name>
</gene>
<protein>
    <submittedName>
        <fullName evidence="2">Uncharacterized protein</fullName>
    </submittedName>
</protein>
<dbReference type="eggNOG" id="COG0604">
    <property type="taxonomic scope" value="Bacteria"/>
</dbReference>
<accession>B8HZW3</accession>
<reference evidence="2 3" key="1">
    <citation type="submission" date="2009-01" db="EMBL/GenBank/DDBJ databases">
        <title>Complete sequence of Clostridium cellulolyticum H10.</title>
        <authorList>
            <consortium name="US DOE Joint Genome Institute"/>
            <person name="Lucas S."/>
            <person name="Copeland A."/>
            <person name="Lapidus A."/>
            <person name="Glavina del Rio T."/>
            <person name="Dalin E."/>
            <person name="Tice H."/>
            <person name="Bruce D."/>
            <person name="Goodwin L."/>
            <person name="Pitluck S."/>
            <person name="Chertkov O."/>
            <person name="Saunders E."/>
            <person name="Brettin T."/>
            <person name="Detter J.C."/>
            <person name="Han C."/>
            <person name="Larimer F."/>
            <person name="Land M."/>
            <person name="Hauser L."/>
            <person name="Kyrpides N."/>
            <person name="Ivanova N."/>
            <person name="Zhou J."/>
            <person name="Richardson P."/>
        </authorList>
    </citation>
    <scope>NUCLEOTIDE SEQUENCE [LARGE SCALE GENOMIC DNA]</scope>
    <source>
        <strain evidence="3">ATCC 35319 / DSM 5812 / JCM 6584 / H10</strain>
    </source>
</reference>
<keyword evidence="1" id="KW-1133">Transmembrane helix</keyword>
<name>B8HZW3_RUMCH</name>
<evidence type="ECO:0000256" key="1">
    <source>
        <dbReference type="SAM" id="Phobius"/>
    </source>
</evidence>
<organism evidence="2 3">
    <name type="scientific">Ruminiclostridium cellulolyticum (strain ATCC 35319 / DSM 5812 / JCM 6584 / H10)</name>
    <name type="common">Clostridium cellulolyticum</name>
    <dbReference type="NCBI Taxonomy" id="394503"/>
    <lineage>
        <taxon>Bacteria</taxon>
        <taxon>Bacillati</taxon>
        <taxon>Bacillota</taxon>
        <taxon>Clostridia</taxon>
        <taxon>Eubacteriales</taxon>
        <taxon>Oscillospiraceae</taxon>
        <taxon>Ruminiclostridium</taxon>
    </lineage>
</organism>
<evidence type="ECO:0000313" key="3">
    <source>
        <dbReference type="Proteomes" id="UP000001349"/>
    </source>
</evidence>
<dbReference type="OrthoDB" id="116789at2"/>